<dbReference type="SUPFAM" id="SSF53474">
    <property type="entry name" value="alpha/beta-Hydrolases"/>
    <property type="match status" value="1"/>
</dbReference>
<feature type="domain" description="AB hydrolase-1" evidence="1">
    <location>
        <begin position="22"/>
        <end position="148"/>
    </location>
</feature>
<keyword evidence="2" id="KW-0378">Hydrolase</keyword>
<accession>A0A059FQE0</accession>
<dbReference type="eggNOG" id="COG2021">
    <property type="taxonomic scope" value="Bacteria"/>
</dbReference>
<dbReference type="InterPro" id="IPR000073">
    <property type="entry name" value="AB_hydrolase_1"/>
</dbReference>
<dbReference type="GO" id="GO:0046503">
    <property type="term" value="P:glycerolipid catabolic process"/>
    <property type="evidence" value="ECO:0007669"/>
    <property type="project" value="TreeGrafter"/>
</dbReference>
<dbReference type="AlphaFoldDB" id="A0A059FQE0"/>
<evidence type="ECO:0000313" key="3">
    <source>
        <dbReference type="Proteomes" id="UP000025171"/>
    </source>
</evidence>
<dbReference type="EMBL" id="ARYK01000003">
    <property type="protein sequence ID" value="KCZ92832.1"/>
    <property type="molecule type" value="Genomic_DNA"/>
</dbReference>
<dbReference type="PANTHER" id="PTHR43433:SF5">
    <property type="entry name" value="AB HYDROLASE-1 DOMAIN-CONTAINING PROTEIN"/>
    <property type="match status" value="1"/>
</dbReference>
<evidence type="ECO:0000259" key="1">
    <source>
        <dbReference type="Pfam" id="PF00561"/>
    </source>
</evidence>
<comment type="caution">
    <text evidence="2">The sequence shown here is derived from an EMBL/GenBank/DDBJ whole genome shotgun (WGS) entry which is preliminary data.</text>
</comment>
<evidence type="ECO:0000313" key="2">
    <source>
        <dbReference type="EMBL" id="KCZ92832.1"/>
    </source>
</evidence>
<dbReference type="RefSeq" id="WP_035615739.1">
    <property type="nucleotide sequence ID" value="NZ_ARYK01000003.1"/>
</dbReference>
<keyword evidence="3" id="KW-1185">Reference proteome</keyword>
<dbReference type="Proteomes" id="UP000025171">
    <property type="component" value="Unassembled WGS sequence"/>
</dbReference>
<dbReference type="PATRIC" id="fig|1280950.3.peg.1553"/>
<reference evidence="2 3" key="1">
    <citation type="journal article" date="2014" name="Antonie Van Leeuwenhoek">
        <title>Hyphomonas beringensis sp. nov. and Hyphomonas chukchiensis sp. nov., isolated from surface seawater of the Bering Sea and Chukchi Sea.</title>
        <authorList>
            <person name="Li C."/>
            <person name="Lai Q."/>
            <person name="Li G."/>
            <person name="Dong C."/>
            <person name="Wang J."/>
            <person name="Liao Y."/>
            <person name="Shao Z."/>
        </authorList>
    </citation>
    <scope>NUCLEOTIDE SEQUENCE [LARGE SCALE GENOMIC DNA]</scope>
    <source>
        <strain evidence="2 3">MHS-2</strain>
    </source>
</reference>
<dbReference type="Gene3D" id="3.40.50.1820">
    <property type="entry name" value="alpha/beta hydrolase"/>
    <property type="match status" value="1"/>
</dbReference>
<gene>
    <name evidence="2" type="ORF">HJO_07752</name>
</gene>
<name>A0A059FQE0_9PROT</name>
<dbReference type="GO" id="GO:0004806">
    <property type="term" value="F:triacylglycerol lipase activity"/>
    <property type="evidence" value="ECO:0007669"/>
    <property type="project" value="TreeGrafter"/>
</dbReference>
<dbReference type="OrthoDB" id="9798888at2"/>
<dbReference type="PANTHER" id="PTHR43433">
    <property type="entry name" value="HYDROLASE, ALPHA/BETA FOLD FAMILY PROTEIN"/>
    <property type="match status" value="1"/>
</dbReference>
<dbReference type="Pfam" id="PF00561">
    <property type="entry name" value="Abhydrolase_1"/>
    <property type="match status" value="1"/>
</dbReference>
<sequence length="295" mass="31630">MPIVKANGIDIAYETHGPDDGPVVLLIMGLGGQLAMWPAAFVEDLVGAGYRVVRFDNRDIGLSTKFEGERTPPIVPQMLLRRIGVKLKTPYHVADMADDAAALMEALDIDSAHVVGVSMGGMIGQFLAANHPARVTSFTAIMSSTGNPKLPRPQREVLNALLRRGPPPATREDIIDQTVAAFTVIGTPGEDQNTNGMRDIIATCVDRDHTPSGRVRQTAAIVAAGDFRHVTRRVAAPTMVIHGSADPLVSPEGGRDIAQTVPNARFEIIDGMGHDLPPRFLPRITELVLGHLEPA</sequence>
<dbReference type="InterPro" id="IPR029058">
    <property type="entry name" value="AB_hydrolase_fold"/>
</dbReference>
<organism evidence="2 3">
    <name type="scientific">Hyphomonas johnsonii MHS-2</name>
    <dbReference type="NCBI Taxonomy" id="1280950"/>
    <lineage>
        <taxon>Bacteria</taxon>
        <taxon>Pseudomonadati</taxon>
        <taxon>Pseudomonadota</taxon>
        <taxon>Alphaproteobacteria</taxon>
        <taxon>Hyphomonadales</taxon>
        <taxon>Hyphomonadaceae</taxon>
        <taxon>Hyphomonas</taxon>
    </lineage>
</organism>
<dbReference type="InterPro" id="IPR050471">
    <property type="entry name" value="AB_hydrolase"/>
</dbReference>
<protein>
    <submittedName>
        <fullName evidence="2">Alpha/beta hydrolase</fullName>
    </submittedName>
</protein>
<proteinExistence type="predicted"/>
<dbReference type="STRING" id="1280950.HJO_07752"/>